<dbReference type="AlphaFoldDB" id="V9XKZ7"/>
<evidence type="ECO:0000313" key="3">
    <source>
        <dbReference type="Proteomes" id="UP000018781"/>
    </source>
</evidence>
<protein>
    <submittedName>
        <fullName evidence="2">Uncharacterized protein</fullName>
    </submittedName>
</protein>
<organism evidence="2 3">
    <name type="scientific">Rhodococcus pyridinivorans SB3094</name>
    <dbReference type="NCBI Taxonomy" id="1435356"/>
    <lineage>
        <taxon>Bacteria</taxon>
        <taxon>Bacillati</taxon>
        <taxon>Actinomycetota</taxon>
        <taxon>Actinomycetes</taxon>
        <taxon>Mycobacteriales</taxon>
        <taxon>Nocardiaceae</taxon>
        <taxon>Rhodococcus</taxon>
    </lineage>
</organism>
<reference evidence="2 3" key="1">
    <citation type="journal article" date="2014" name="Genome Announc.">
        <title>Complete Genome of Rhodococcus pyridinivorans SB3094, a Methyl-Ethyl-Ketone-Degrading Bacterium Used for Bioaugmentation.</title>
        <authorList>
            <person name="Dueholm M.S."/>
            <person name="Albertsen M."/>
            <person name="D'Imperio S."/>
            <person name="Tale V.P."/>
            <person name="Lewis D."/>
            <person name="Nielsen P.H."/>
            <person name="Nielsen J.L."/>
        </authorList>
    </citation>
    <scope>NUCLEOTIDE SEQUENCE [LARGE SCALE GENOMIC DNA]</scope>
    <source>
        <strain evidence="2 3">SB3094</strain>
    </source>
</reference>
<feature type="compositionally biased region" description="Basic and acidic residues" evidence="1">
    <location>
        <begin position="180"/>
        <end position="194"/>
    </location>
</feature>
<feature type="region of interest" description="Disordered" evidence="1">
    <location>
        <begin position="171"/>
        <end position="194"/>
    </location>
</feature>
<dbReference type="HOGENOM" id="CLU_096782_0_0_11"/>
<gene>
    <name evidence="2" type="ORF">Y013_21675</name>
</gene>
<accession>V9XKZ7</accession>
<name>V9XKZ7_9NOCA</name>
<dbReference type="PATRIC" id="fig|1435356.3.peg.4364"/>
<dbReference type="EMBL" id="CP006996">
    <property type="protein sequence ID" value="AHD23053.1"/>
    <property type="molecule type" value="Genomic_DNA"/>
</dbReference>
<proteinExistence type="predicted"/>
<sequence length="194" mass="21842">MWHDYLDGALKAYTKFGAESALEYEQVMSGHSTAVFSAALDDDGVVVGGLRAQGPFSSADESHALKEWTDPEQIQRIRARIDARVPYGLIEAKAAWVSEGLPRRRELTLAVARMGANFMHVLGTRFMMATAADTVLDLWRTCGGEVDESVPHTPYPDERYRTRLMWWDSSRPEQSGLLGDDPREARKSLRVERR</sequence>
<dbReference type="KEGG" id="rpy:Y013_21675"/>
<evidence type="ECO:0000313" key="2">
    <source>
        <dbReference type="EMBL" id="AHD23053.1"/>
    </source>
</evidence>
<dbReference type="eggNOG" id="ENOG5033WAI">
    <property type="taxonomic scope" value="Bacteria"/>
</dbReference>
<evidence type="ECO:0000256" key="1">
    <source>
        <dbReference type="SAM" id="MobiDB-lite"/>
    </source>
</evidence>
<dbReference type="Proteomes" id="UP000018781">
    <property type="component" value="Chromosome"/>
</dbReference>